<dbReference type="PANTHER" id="PTHR24356">
    <property type="entry name" value="SERINE/THREONINE-PROTEIN KINASE"/>
    <property type="match status" value="1"/>
</dbReference>
<dbReference type="SUPFAM" id="SSF56112">
    <property type="entry name" value="Protein kinase-like (PK-like)"/>
    <property type="match status" value="1"/>
</dbReference>
<comment type="caution">
    <text evidence="12">The sequence shown here is derived from an EMBL/GenBank/DDBJ whole genome shotgun (WGS) entry which is preliminary data.</text>
</comment>
<dbReference type="Proteomes" id="UP001165085">
    <property type="component" value="Unassembled WGS sequence"/>
</dbReference>
<comment type="catalytic activity">
    <reaction evidence="7">
        <text>L-threonyl-[protein] + ATP = O-phospho-L-threonyl-[protein] + ADP + H(+)</text>
        <dbReference type="Rhea" id="RHEA:46608"/>
        <dbReference type="Rhea" id="RHEA-COMP:11060"/>
        <dbReference type="Rhea" id="RHEA-COMP:11605"/>
        <dbReference type="ChEBI" id="CHEBI:15378"/>
        <dbReference type="ChEBI" id="CHEBI:30013"/>
        <dbReference type="ChEBI" id="CHEBI:30616"/>
        <dbReference type="ChEBI" id="CHEBI:61977"/>
        <dbReference type="ChEBI" id="CHEBI:456216"/>
        <dbReference type="EC" id="2.7.11.1"/>
    </reaction>
</comment>
<dbReference type="PROSITE" id="PS50011">
    <property type="entry name" value="PROTEIN_KINASE_DOM"/>
    <property type="match status" value="1"/>
</dbReference>
<dbReference type="OrthoDB" id="191835at2759"/>
<dbReference type="EC" id="2.7.11.1" evidence="1"/>
<proteinExistence type="predicted"/>
<evidence type="ECO:0000256" key="9">
    <source>
        <dbReference type="PROSITE-ProRule" id="PRU10141"/>
    </source>
</evidence>
<gene>
    <name evidence="12" type="ORF">TrST_g2223</name>
</gene>
<dbReference type="Gene3D" id="1.10.167.10">
    <property type="entry name" value="Regulator of G-protein Signalling 4, domain 2"/>
    <property type="match status" value="1"/>
</dbReference>
<feature type="binding site" evidence="9">
    <location>
        <position position="385"/>
    </location>
    <ligand>
        <name>ATP</name>
        <dbReference type="ChEBI" id="CHEBI:30616"/>
    </ligand>
</feature>
<dbReference type="InterPro" id="IPR044926">
    <property type="entry name" value="RGS_subdomain_2"/>
</dbReference>
<keyword evidence="3" id="KW-0808">Transferase</keyword>
<dbReference type="GO" id="GO:0004674">
    <property type="term" value="F:protein serine/threonine kinase activity"/>
    <property type="evidence" value="ECO:0007669"/>
    <property type="project" value="UniProtKB-KW"/>
</dbReference>
<evidence type="ECO:0000256" key="5">
    <source>
        <dbReference type="ARBA" id="ARBA00022777"/>
    </source>
</evidence>
<dbReference type="InterPro" id="IPR050236">
    <property type="entry name" value="Ser_Thr_kinase_AGC"/>
</dbReference>
<evidence type="ECO:0000256" key="2">
    <source>
        <dbReference type="ARBA" id="ARBA00022527"/>
    </source>
</evidence>
<evidence type="ECO:0000313" key="13">
    <source>
        <dbReference type="Proteomes" id="UP001165085"/>
    </source>
</evidence>
<protein>
    <recommendedName>
        <fullName evidence="1">non-specific serine/threonine protein kinase</fullName>
        <ecNumber evidence="1">2.7.11.1</ecNumber>
    </recommendedName>
</protein>
<dbReference type="InterPro" id="IPR017441">
    <property type="entry name" value="Protein_kinase_ATP_BS"/>
</dbReference>
<feature type="region of interest" description="Disordered" evidence="10">
    <location>
        <begin position="558"/>
        <end position="615"/>
    </location>
</feature>
<feature type="compositionally biased region" description="Basic residues" evidence="10">
    <location>
        <begin position="572"/>
        <end position="581"/>
    </location>
</feature>
<evidence type="ECO:0000259" key="11">
    <source>
        <dbReference type="PROSITE" id="PS50011"/>
    </source>
</evidence>
<keyword evidence="5" id="KW-0418">Kinase</keyword>
<evidence type="ECO:0000256" key="6">
    <source>
        <dbReference type="ARBA" id="ARBA00022840"/>
    </source>
</evidence>
<evidence type="ECO:0000256" key="8">
    <source>
        <dbReference type="ARBA" id="ARBA00048679"/>
    </source>
</evidence>
<keyword evidence="13" id="KW-1185">Reference proteome</keyword>
<keyword evidence="6 9" id="KW-0067">ATP-binding</keyword>
<dbReference type="PANTHER" id="PTHR24356:SF1">
    <property type="entry name" value="SERINE_THREONINE-PROTEIN KINASE GREATWALL"/>
    <property type="match status" value="1"/>
</dbReference>
<dbReference type="InterPro" id="IPR036305">
    <property type="entry name" value="RGS_sf"/>
</dbReference>
<dbReference type="AlphaFoldDB" id="A0A9W6ZHI1"/>
<dbReference type="SMART" id="SM00220">
    <property type="entry name" value="S_TKc"/>
    <property type="match status" value="1"/>
</dbReference>
<evidence type="ECO:0000313" key="12">
    <source>
        <dbReference type="EMBL" id="GMH54492.1"/>
    </source>
</evidence>
<keyword evidence="2" id="KW-0723">Serine/threonine-protein kinase</keyword>
<dbReference type="InterPro" id="IPR011009">
    <property type="entry name" value="Kinase-like_dom_sf"/>
</dbReference>
<evidence type="ECO:0000256" key="10">
    <source>
        <dbReference type="SAM" id="MobiDB-lite"/>
    </source>
</evidence>
<feature type="region of interest" description="Disordered" evidence="10">
    <location>
        <begin position="516"/>
        <end position="539"/>
    </location>
</feature>
<evidence type="ECO:0000256" key="3">
    <source>
        <dbReference type="ARBA" id="ARBA00022679"/>
    </source>
</evidence>
<keyword evidence="4 9" id="KW-0547">Nucleotide-binding</keyword>
<dbReference type="EMBL" id="BRXY01000027">
    <property type="protein sequence ID" value="GMH54492.1"/>
    <property type="molecule type" value="Genomic_DNA"/>
</dbReference>
<evidence type="ECO:0000256" key="7">
    <source>
        <dbReference type="ARBA" id="ARBA00047899"/>
    </source>
</evidence>
<dbReference type="InterPro" id="IPR000719">
    <property type="entry name" value="Prot_kinase_dom"/>
</dbReference>
<dbReference type="Gene3D" id="3.30.200.20">
    <property type="entry name" value="Phosphorylase Kinase, domain 1"/>
    <property type="match status" value="1"/>
</dbReference>
<organism evidence="12 13">
    <name type="scientific">Triparma strigata</name>
    <dbReference type="NCBI Taxonomy" id="1606541"/>
    <lineage>
        <taxon>Eukaryota</taxon>
        <taxon>Sar</taxon>
        <taxon>Stramenopiles</taxon>
        <taxon>Ochrophyta</taxon>
        <taxon>Bolidophyceae</taxon>
        <taxon>Parmales</taxon>
        <taxon>Triparmaceae</taxon>
        <taxon>Triparma</taxon>
    </lineage>
</organism>
<evidence type="ECO:0000256" key="1">
    <source>
        <dbReference type="ARBA" id="ARBA00012513"/>
    </source>
</evidence>
<dbReference type="Pfam" id="PF00069">
    <property type="entry name" value="Pkinase"/>
    <property type="match status" value="2"/>
</dbReference>
<accession>A0A9W6ZHI1</accession>
<dbReference type="Gene3D" id="1.10.510.10">
    <property type="entry name" value="Transferase(Phosphotransferase) domain 1"/>
    <property type="match status" value="2"/>
</dbReference>
<comment type="catalytic activity">
    <reaction evidence="8">
        <text>L-seryl-[protein] + ATP = O-phospho-L-seryl-[protein] + ADP + H(+)</text>
        <dbReference type="Rhea" id="RHEA:17989"/>
        <dbReference type="Rhea" id="RHEA-COMP:9863"/>
        <dbReference type="Rhea" id="RHEA-COMP:11604"/>
        <dbReference type="ChEBI" id="CHEBI:15378"/>
        <dbReference type="ChEBI" id="CHEBI:29999"/>
        <dbReference type="ChEBI" id="CHEBI:30616"/>
        <dbReference type="ChEBI" id="CHEBI:83421"/>
        <dbReference type="ChEBI" id="CHEBI:456216"/>
        <dbReference type="EC" id="2.7.11.1"/>
    </reaction>
</comment>
<feature type="compositionally biased region" description="Polar residues" evidence="10">
    <location>
        <begin position="1"/>
        <end position="16"/>
    </location>
</feature>
<feature type="compositionally biased region" description="Gly residues" evidence="10">
    <location>
        <begin position="600"/>
        <end position="611"/>
    </location>
</feature>
<feature type="region of interest" description="Disordered" evidence="10">
    <location>
        <begin position="1"/>
        <end position="46"/>
    </location>
</feature>
<dbReference type="SUPFAM" id="SSF48097">
    <property type="entry name" value="Regulator of G-protein signaling, RGS"/>
    <property type="match status" value="1"/>
</dbReference>
<name>A0A9W6ZHI1_9STRA</name>
<dbReference type="GO" id="GO:0035556">
    <property type="term" value="P:intracellular signal transduction"/>
    <property type="evidence" value="ECO:0007669"/>
    <property type="project" value="TreeGrafter"/>
</dbReference>
<dbReference type="GO" id="GO:0005524">
    <property type="term" value="F:ATP binding"/>
    <property type="evidence" value="ECO:0007669"/>
    <property type="project" value="UniProtKB-UniRule"/>
</dbReference>
<evidence type="ECO:0000256" key="4">
    <source>
        <dbReference type="ARBA" id="ARBA00022741"/>
    </source>
</evidence>
<sequence length="932" mass="105479">MTKSISPAGLSTQSKNRLGRRSSGRDSDGALSEPSSARDDPNYNKPDAVLARLDYSPNAELRHLQFEKEIRSLKEKKGGSRIFRRMSSTNRIGDIERVHQLRAQTKDRRKSVDFTEKKYGRRGSLDYDSDPSNHEMRYLLETSTGQKHLVDFMSHHPGFEEIRKRSLVCIHCWLDCLSYSEISNPQFRCSKAIEIYNYYVEKSSPMYVDVMEETHRQKIRDNMMQLFNSLLPRNHSMLIKQSTEGGLKIVETKGDEEDQASAKKPNLGDIEKPLSFSKLVDAREGEFDTFNFRAIKKNNFDALSNAAFRFLVNAVLGQFKMSPEYGKFKKELEQEDAMSFGVDIRRRKCRIFVDDFQYVRLLGKGGFARVVHVVKRSTGQHYAMKIQSKAALVKFHGMNEGGLELEKTMIANNRNPFIVDLQYALQTELCAILVLGLLGGGDLSDLIASAPKGRLPEPMAQVYTYEIAFALNHLHENGVVFRDLKPSNILVDDNGHLKLTDMGLAAPLYVYENKNASKDDSSTAPDNSSHQSDEEHHSSIVSEAITIEEAMEEALDSAKMAQGGNDSSVKVSVKRVHRKASLRTSPGTQKRKIINRLSTGSGGSSGGGADGGKATAEVELSPGQRIMKSIDSDDGKGYDDGGDGPVSFIPNDPLDDELEEWETKNQDRVEIKRKSIVGTRAYLAPEMLEQTFEKERTGYSSKVDYFALGVTLFEMIVGRRPWANFEPSKGNRSSEIADPFAMDSENLMKIIQLRQDRKRFPPGFVSKLHKVDFPSHVSPPCCDLINGLLERDADLRHGYQAVCEHEWLKSQDINKLMKYETSDIPVWVKKSIADRKRKNFLLSLGSNKHASNDHPQQWQPKYKNFDELMSELKEKDKNHSKLKWHDQLSNESQKLFADWDYIAPSAIKNELDILNRGRLRTMSDTNTDITVN</sequence>
<reference evidence="13" key="1">
    <citation type="journal article" date="2023" name="Commun. Biol.">
        <title>Genome analysis of Parmales, the sister group of diatoms, reveals the evolutionary specialization of diatoms from phago-mixotrophs to photoautotrophs.</title>
        <authorList>
            <person name="Ban H."/>
            <person name="Sato S."/>
            <person name="Yoshikawa S."/>
            <person name="Yamada K."/>
            <person name="Nakamura Y."/>
            <person name="Ichinomiya M."/>
            <person name="Sato N."/>
            <person name="Blanc-Mathieu R."/>
            <person name="Endo H."/>
            <person name="Kuwata A."/>
            <person name="Ogata H."/>
        </authorList>
    </citation>
    <scope>NUCLEOTIDE SEQUENCE [LARGE SCALE GENOMIC DNA]</scope>
    <source>
        <strain evidence="13">NIES 3701</strain>
    </source>
</reference>
<feature type="domain" description="Protein kinase" evidence="11">
    <location>
        <begin position="356"/>
        <end position="808"/>
    </location>
</feature>
<dbReference type="PROSITE" id="PS00107">
    <property type="entry name" value="PROTEIN_KINASE_ATP"/>
    <property type="match status" value="1"/>
</dbReference>